<dbReference type="EMBL" id="JARKHS020030926">
    <property type="protein sequence ID" value="KAK8761608.1"/>
    <property type="molecule type" value="Genomic_DNA"/>
</dbReference>
<proteinExistence type="predicted"/>
<evidence type="ECO:0000256" key="1">
    <source>
        <dbReference type="SAM" id="MobiDB-lite"/>
    </source>
</evidence>
<feature type="compositionally biased region" description="Basic residues" evidence="1">
    <location>
        <begin position="7"/>
        <end position="18"/>
    </location>
</feature>
<name>A0AAQ4DGL8_AMBAM</name>
<evidence type="ECO:0000313" key="2">
    <source>
        <dbReference type="EMBL" id="KAK8761608.1"/>
    </source>
</evidence>
<protein>
    <submittedName>
        <fullName evidence="2">Uncharacterized protein</fullName>
    </submittedName>
</protein>
<organism evidence="2 3">
    <name type="scientific">Amblyomma americanum</name>
    <name type="common">Lone star tick</name>
    <dbReference type="NCBI Taxonomy" id="6943"/>
    <lineage>
        <taxon>Eukaryota</taxon>
        <taxon>Metazoa</taxon>
        <taxon>Ecdysozoa</taxon>
        <taxon>Arthropoda</taxon>
        <taxon>Chelicerata</taxon>
        <taxon>Arachnida</taxon>
        <taxon>Acari</taxon>
        <taxon>Parasitiformes</taxon>
        <taxon>Ixodida</taxon>
        <taxon>Ixodoidea</taxon>
        <taxon>Ixodidae</taxon>
        <taxon>Amblyomminae</taxon>
        <taxon>Amblyomma</taxon>
    </lineage>
</organism>
<feature type="region of interest" description="Disordered" evidence="1">
    <location>
        <begin position="59"/>
        <end position="78"/>
    </location>
</feature>
<gene>
    <name evidence="2" type="ORF">V5799_027120</name>
</gene>
<feature type="region of interest" description="Disordered" evidence="1">
    <location>
        <begin position="1"/>
        <end position="39"/>
    </location>
</feature>
<accession>A0AAQ4DGL8</accession>
<reference evidence="2 3" key="1">
    <citation type="journal article" date="2023" name="Arcadia Sci">
        <title>De novo assembly of a long-read Amblyomma americanum tick genome.</title>
        <authorList>
            <person name="Chou S."/>
            <person name="Poskanzer K.E."/>
            <person name="Rollins M."/>
            <person name="Thuy-Boun P.S."/>
        </authorList>
    </citation>
    <scope>NUCLEOTIDE SEQUENCE [LARGE SCALE GENOMIC DNA]</scope>
    <source>
        <strain evidence="2">F_SG_1</strain>
        <tissue evidence="2">Salivary glands</tissue>
    </source>
</reference>
<dbReference type="AlphaFoldDB" id="A0AAQ4DGL8"/>
<sequence length="78" mass="8253">MTIAPSARRKGSFKRCRRGGAPELGHWTRPARPATRAKARCDGGGEGCAVYKRRLEGKPADYALSTGTSKTAPAHSGV</sequence>
<keyword evidence="3" id="KW-1185">Reference proteome</keyword>
<dbReference type="Proteomes" id="UP001321473">
    <property type="component" value="Unassembled WGS sequence"/>
</dbReference>
<evidence type="ECO:0000313" key="3">
    <source>
        <dbReference type="Proteomes" id="UP001321473"/>
    </source>
</evidence>
<comment type="caution">
    <text evidence="2">The sequence shown here is derived from an EMBL/GenBank/DDBJ whole genome shotgun (WGS) entry which is preliminary data.</text>
</comment>